<reference evidence="2 3" key="1">
    <citation type="submission" date="2016-07" db="EMBL/GenBank/DDBJ databases">
        <title>Draft genome sequence of Methyloligella halotolerans C2T (VKM B-2706T=CCUG 61687T=DSM 25045T), a halotolerant polyhydroxybutyrate accumulating methylotroph.</title>
        <authorList>
            <person name="Vasilenko O.V."/>
            <person name="Doronina N.V."/>
            <person name="Poroshina M.N."/>
            <person name="Tarlachkov S.V."/>
            <person name="Trotsenko Y.A."/>
        </authorList>
    </citation>
    <scope>NUCLEOTIDE SEQUENCE [LARGE SCALE GENOMIC DNA]</scope>
    <source>
        <strain evidence="2 3">VKM B-2706</strain>
    </source>
</reference>
<dbReference type="RefSeq" id="WP_169822928.1">
    <property type="nucleotide sequence ID" value="NZ_MASI01000002.1"/>
</dbReference>
<gene>
    <name evidence="2" type="ORF">A7A08_01153</name>
</gene>
<keyword evidence="3" id="KW-1185">Reference proteome</keyword>
<feature type="transmembrane region" description="Helical" evidence="1">
    <location>
        <begin position="28"/>
        <end position="55"/>
    </location>
</feature>
<sequence>MNAFTTHAALPSDGSVSGVDADRFPFMLVTSLAGSLISLLAVWLSTAAAFSPAFVA</sequence>
<accession>A0A1E2S0J0</accession>
<comment type="caution">
    <text evidence="2">The sequence shown here is derived from an EMBL/GenBank/DDBJ whole genome shotgun (WGS) entry which is preliminary data.</text>
</comment>
<evidence type="ECO:0000313" key="3">
    <source>
        <dbReference type="Proteomes" id="UP000095087"/>
    </source>
</evidence>
<name>A0A1E2S0J0_9HYPH</name>
<keyword evidence="1" id="KW-1133">Transmembrane helix</keyword>
<evidence type="ECO:0000256" key="1">
    <source>
        <dbReference type="SAM" id="Phobius"/>
    </source>
</evidence>
<organism evidence="2 3">
    <name type="scientific">Methyloligella halotolerans</name>
    <dbReference type="NCBI Taxonomy" id="1177755"/>
    <lineage>
        <taxon>Bacteria</taxon>
        <taxon>Pseudomonadati</taxon>
        <taxon>Pseudomonadota</taxon>
        <taxon>Alphaproteobacteria</taxon>
        <taxon>Hyphomicrobiales</taxon>
        <taxon>Hyphomicrobiaceae</taxon>
        <taxon>Methyloligella</taxon>
    </lineage>
</organism>
<dbReference type="Proteomes" id="UP000095087">
    <property type="component" value="Unassembled WGS sequence"/>
</dbReference>
<dbReference type="EMBL" id="MASI01000002">
    <property type="protein sequence ID" value="ODA67984.1"/>
    <property type="molecule type" value="Genomic_DNA"/>
</dbReference>
<proteinExistence type="predicted"/>
<keyword evidence="1" id="KW-0472">Membrane</keyword>
<dbReference type="AlphaFoldDB" id="A0A1E2S0J0"/>
<keyword evidence="1" id="KW-0812">Transmembrane</keyword>
<protein>
    <submittedName>
        <fullName evidence="2">Uncharacterized protein</fullName>
    </submittedName>
</protein>
<dbReference type="STRING" id="1177755.A7A08_01153"/>
<evidence type="ECO:0000313" key="2">
    <source>
        <dbReference type="EMBL" id="ODA67984.1"/>
    </source>
</evidence>